<dbReference type="STRING" id="930131.SAMN05216389_10848"/>
<organism evidence="10 11">
    <name type="scientific">Oceanobacillus limi</name>
    <dbReference type="NCBI Taxonomy" id="930131"/>
    <lineage>
        <taxon>Bacteria</taxon>
        <taxon>Bacillati</taxon>
        <taxon>Bacillota</taxon>
        <taxon>Bacilli</taxon>
        <taxon>Bacillales</taxon>
        <taxon>Bacillaceae</taxon>
        <taxon>Oceanobacillus</taxon>
    </lineage>
</organism>
<dbReference type="InterPro" id="IPR008844">
    <property type="entry name" value="Spore_GerAC-like"/>
</dbReference>
<dbReference type="Gene3D" id="3.30.300.210">
    <property type="entry name" value="Nutrient germinant receptor protein C, domain 3"/>
    <property type="match status" value="1"/>
</dbReference>
<keyword evidence="7" id="KW-0449">Lipoprotein</keyword>
<evidence type="ECO:0000256" key="4">
    <source>
        <dbReference type="ARBA" id="ARBA00022729"/>
    </source>
</evidence>
<sequence length="419" mass="48031">MITKMVLKMANLLLLLLFITGCWDQREVEDMAYVVGIGLDKAEDDDDRVKVTYLISNPEVGSLAQGGSAGEEPPREIISFVADDFVTSRNLANTVVSKEITYDLLRILIVSEEFASKPDFLRWVYDATKSMEIRRDTKLLVTKEKTSEFIQNNQPLLETRPHEYFEKMYDLGSESGMTPKSDLMTFFRITEADADLFLAAYGTAQQSNERNKGQDPEQIIAGEFDYEGETNTAQYAGSAIFNEGKMFNTLTLEETRITYLLNPTLEFESILTSLPDPFNEKYKIATKIIQNGETSIKMNLKKKNPTIDVEVPVLVEVLTNHSGINFAKDKDKREKLKKSFEERLTEKIEELVKKTQEEFGTEPFGWSLIARKHFKSIPEWETFDWMNTYPDMKINVTTKVRLGKFGRQGEMLNIEDVRD</sequence>
<evidence type="ECO:0000256" key="6">
    <source>
        <dbReference type="ARBA" id="ARBA00023139"/>
    </source>
</evidence>
<evidence type="ECO:0000256" key="2">
    <source>
        <dbReference type="ARBA" id="ARBA00007886"/>
    </source>
</evidence>
<dbReference type="InterPro" id="IPR057336">
    <property type="entry name" value="GerAC_N"/>
</dbReference>
<keyword evidence="3" id="KW-0309">Germination</keyword>
<evidence type="ECO:0000256" key="1">
    <source>
        <dbReference type="ARBA" id="ARBA00004635"/>
    </source>
</evidence>
<dbReference type="PANTHER" id="PTHR35789:SF1">
    <property type="entry name" value="SPORE GERMINATION PROTEIN B3"/>
    <property type="match status" value="1"/>
</dbReference>
<evidence type="ECO:0000313" key="10">
    <source>
        <dbReference type="EMBL" id="SET28059.1"/>
    </source>
</evidence>
<evidence type="ECO:0000256" key="3">
    <source>
        <dbReference type="ARBA" id="ARBA00022544"/>
    </source>
</evidence>
<dbReference type="RefSeq" id="WP_090869425.1">
    <property type="nucleotide sequence ID" value="NZ_FOHE01000008.1"/>
</dbReference>
<keyword evidence="11" id="KW-1185">Reference proteome</keyword>
<evidence type="ECO:0000256" key="7">
    <source>
        <dbReference type="ARBA" id="ARBA00023288"/>
    </source>
</evidence>
<evidence type="ECO:0000313" key="11">
    <source>
        <dbReference type="Proteomes" id="UP000198618"/>
    </source>
</evidence>
<dbReference type="PANTHER" id="PTHR35789">
    <property type="entry name" value="SPORE GERMINATION PROTEIN B3"/>
    <property type="match status" value="1"/>
</dbReference>
<dbReference type="Pfam" id="PF25198">
    <property type="entry name" value="Spore_GerAC_N"/>
    <property type="match status" value="1"/>
</dbReference>
<evidence type="ECO:0000256" key="5">
    <source>
        <dbReference type="ARBA" id="ARBA00023136"/>
    </source>
</evidence>
<keyword evidence="5" id="KW-0472">Membrane</keyword>
<dbReference type="OrthoDB" id="9816067at2"/>
<dbReference type="EMBL" id="FOHE01000008">
    <property type="protein sequence ID" value="SET28059.1"/>
    <property type="molecule type" value="Genomic_DNA"/>
</dbReference>
<dbReference type="Pfam" id="PF05504">
    <property type="entry name" value="Spore_GerAC"/>
    <property type="match status" value="1"/>
</dbReference>
<proteinExistence type="inferred from homology"/>
<comment type="similarity">
    <text evidence="2">Belongs to the GerABKC lipoprotein family.</text>
</comment>
<protein>
    <submittedName>
        <fullName evidence="10">Germination protein, Ger(X)C family</fullName>
    </submittedName>
</protein>
<dbReference type="Proteomes" id="UP000198618">
    <property type="component" value="Unassembled WGS sequence"/>
</dbReference>
<accession>A0A1I0D7A2</accession>
<dbReference type="GO" id="GO:0009847">
    <property type="term" value="P:spore germination"/>
    <property type="evidence" value="ECO:0007669"/>
    <property type="project" value="InterPro"/>
</dbReference>
<comment type="subcellular location">
    <subcellularLocation>
        <location evidence="1">Membrane</location>
        <topology evidence="1">Lipid-anchor</topology>
    </subcellularLocation>
</comment>
<gene>
    <name evidence="10" type="ORF">SAMN05216389_10848</name>
</gene>
<dbReference type="InterPro" id="IPR046953">
    <property type="entry name" value="Spore_GerAC-like_C"/>
</dbReference>
<dbReference type="AlphaFoldDB" id="A0A1I0D7A2"/>
<keyword evidence="6" id="KW-0564">Palmitate</keyword>
<dbReference type="InterPro" id="IPR038501">
    <property type="entry name" value="Spore_GerAC_C_sf"/>
</dbReference>
<dbReference type="PROSITE" id="PS51257">
    <property type="entry name" value="PROKAR_LIPOPROTEIN"/>
    <property type="match status" value="1"/>
</dbReference>
<reference evidence="10 11" key="1">
    <citation type="submission" date="2016-10" db="EMBL/GenBank/DDBJ databases">
        <authorList>
            <person name="de Groot N.N."/>
        </authorList>
    </citation>
    <scope>NUCLEOTIDE SEQUENCE [LARGE SCALE GENOMIC DNA]</scope>
    <source>
        <strain evidence="10 11">IBRC-M 10780</strain>
    </source>
</reference>
<evidence type="ECO:0000259" key="8">
    <source>
        <dbReference type="Pfam" id="PF05504"/>
    </source>
</evidence>
<name>A0A1I0D7A2_9BACI</name>
<feature type="domain" description="Spore germination GerAC-like C-terminal" evidence="8">
    <location>
        <begin position="237"/>
        <end position="406"/>
    </location>
</feature>
<feature type="domain" description="Spore germination protein N-terminal" evidence="9">
    <location>
        <begin position="24"/>
        <end position="198"/>
    </location>
</feature>
<dbReference type="NCBIfam" id="TIGR02887">
    <property type="entry name" value="spore_ger_x_C"/>
    <property type="match status" value="1"/>
</dbReference>
<keyword evidence="4" id="KW-0732">Signal</keyword>
<dbReference type="GO" id="GO:0016020">
    <property type="term" value="C:membrane"/>
    <property type="evidence" value="ECO:0007669"/>
    <property type="project" value="UniProtKB-SubCell"/>
</dbReference>
<evidence type="ECO:0000259" key="9">
    <source>
        <dbReference type="Pfam" id="PF25198"/>
    </source>
</evidence>